<comment type="caution">
    <text evidence="4">The sequence shown here is derived from an EMBL/GenBank/DDBJ whole genome shotgun (WGS) entry which is preliminary data.</text>
</comment>
<proteinExistence type="predicted"/>
<evidence type="ECO:0000313" key="4">
    <source>
        <dbReference type="EMBL" id="KAK2725985.1"/>
    </source>
</evidence>
<gene>
    <name evidence="4" type="ORF">QYM36_000457</name>
</gene>
<evidence type="ECO:0000259" key="3">
    <source>
        <dbReference type="Pfam" id="PF23598"/>
    </source>
</evidence>
<dbReference type="SUPFAM" id="SSF52058">
    <property type="entry name" value="L domain-like"/>
    <property type="match status" value="1"/>
</dbReference>
<sequence length="212" mass="23804">MRFEEASEIAVSPPIGQLDELMMRTKRAGVAVTRVVGRCRDAQDSRDLDLSDCELAQVPDAVFHLMRQTDLSKCDLSFNSMTKIPAKLATNFVTLTDLNISHNRMTKLPDQIAQLTNLLRLDISHNSFSNFPYVVFGLTKIVQVNAEQNQISDVEVERLSGIESLQKVNLTENPLTRQCRKNILDKPANTLVIVVSPEAPEDWEDDLGDYSD</sequence>
<evidence type="ECO:0000256" key="2">
    <source>
        <dbReference type="ARBA" id="ARBA00022737"/>
    </source>
</evidence>
<name>A0AA88LL16_ARTSF</name>
<dbReference type="InterPro" id="IPR032675">
    <property type="entry name" value="LRR_dom_sf"/>
</dbReference>
<dbReference type="InterPro" id="IPR055414">
    <property type="entry name" value="LRR_R13L4/SHOC2-like"/>
</dbReference>
<dbReference type="PANTHER" id="PTHR48051">
    <property type="match status" value="1"/>
</dbReference>
<organism evidence="4 5">
    <name type="scientific">Artemia franciscana</name>
    <name type="common">Brine shrimp</name>
    <name type="synonym">Artemia sanfranciscana</name>
    <dbReference type="NCBI Taxonomy" id="6661"/>
    <lineage>
        <taxon>Eukaryota</taxon>
        <taxon>Metazoa</taxon>
        <taxon>Ecdysozoa</taxon>
        <taxon>Arthropoda</taxon>
        <taxon>Crustacea</taxon>
        <taxon>Branchiopoda</taxon>
        <taxon>Anostraca</taxon>
        <taxon>Artemiidae</taxon>
        <taxon>Artemia</taxon>
    </lineage>
</organism>
<evidence type="ECO:0000256" key="1">
    <source>
        <dbReference type="ARBA" id="ARBA00022614"/>
    </source>
</evidence>
<protein>
    <recommendedName>
        <fullName evidence="3">Disease resistance R13L4/SHOC-2-like LRR domain-containing protein</fullName>
    </recommendedName>
</protein>
<feature type="domain" description="Disease resistance R13L4/SHOC-2-like LRR" evidence="3">
    <location>
        <begin position="50"/>
        <end position="172"/>
    </location>
</feature>
<dbReference type="EMBL" id="JAVRJZ010000002">
    <property type="protein sequence ID" value="KAK2725985.1"/>
    <property type="molecule type" value="Genomic_DNA"/>
</dbReference>
<keyword evidence="2" id="KW-0677">Repeat</keyword>
<dbReference type="Gene3D" id="3.80.10.10">
    <property type="entry name" value="Ribonuclease Inhibitor"/>
    <property type="match status" value="1"/>
</dbReference>
<evidence type="ECO:0000313" key="5">
    <source>
        <dbReference type="Proteomes" id="UP001187531"/>
    </source>
</evidence>
<dbReference type="InterPro" id="IPR001611">
    <property type="entry name" value="Leu-rich_rpt"/>
</dbReference>
<reference evidence="4" key="1">
    <citation type="submission" date="2023-07" db="EMBL/GenBank/DDBJ databases">
        <title>Chromosome-level genome assembly of Artemia franciscana.</title>
        <authorList>
            <person name="Jo E."/>
        </authorList>
    </citation>
    <scope>NUCLEOTIDE SEQUENCE</scope>
    <source>
        <tissue evidence="4">Whole body</tissue>
    </source>
</reference>
<dbReference type="AlphaFoldDB" id="A0AA88LL16"/>
<keyword evidence="1" id="KW-0433">Leucine-rich repeat</keyword>
<dbReference type="GO" id="GO:0005737">
    <property type="term" value="C:cytoplasm"/>
    <property type="evidence" value="ECO:0007669"/>
    <property type="project" value="TreeGrafter"/>
</dbReference>
<dbReference type="PROSITE" id="PS51450">
    <property type="entry name" value="LRR"/>
    <property type="match status" value="1"/>
</dbReference>
<dbReference type="PANTHER" id="PTHR48051:SF1">
    <property type="entry name" value="RAS SUPPRESSOR PROTEIN 1"/>
    <property type="match status" value="1"/>
</dbReference>
<accession>A0AA88LL16</accession>
<dbReference type="Pfam" id="PF23598">
    <property type="entry name" value="LRR_14"/>
    <property type="match status" value="1"/>
</dbReference>
<dbReference type="InterPro" id="IPR050216">
    <property type="entry name" value="LRR_domain-containing"/>
</dbReference>
<keyword evidence="5" id="KW-1185">Reference proteome</keyword>
<dbReference type="Proteomes" id="UP001187531">
    <property type="component" value="Unassembled WGS sequence"/>
</dbReference>